<dbReference type="InterPro" id="IPR028006">
    <property type="entry name" value="CEP15-like"/>
</dbReference>
<dbReference type="GeneID" id="115358794"/>
<evidence type="ECO:0000313" key="3">
    <source>
        <dbReference type="Proteomes" id="UP000472263"/>
    </source>
</evidence>
<feature type="compositionally biased region" description="Basic and acidic residues" evidence="1">
    <location>
        <begin position="71"/>
        <end position="82"/>
    </location>
</feature>
<proteinExistence type="predicted"/>
<organism evidence="2 3">
    <name type="scientific">Myripristis murdjan</name>
    <name type="common">pinecone soldierfish</name>
    <dbReference type="NCBI Taxonomy" id="586833"/>
    <lineage>
        <taxon>Eukaryota</taxon>
        <taxon>Metazoa</taxon>
        <taxon>Chordata</taxon>
        <taxon>Craniata</taxon>
        <taxon>Vertebrata</taxon>
        <taxon>Euteleostomi</taxon>
        <taxon>Actinopterygii</taxon>
        <taxon>Neopterygii</taxon>
        <taxon>Teleostei</taxon>
        <taxon>Neoteleostei</taxon>
        <taxon>Acanthomorphata</taxon>
        <taxon>Holocentriformes</taxon>
        <taxon>Holocentridae</taxon>
        <taxon>Myripristis</taxon>
    </lineage>
</organism>
<accession>A0A667YIX1</accession>
<dbReference type="Ensembl" id="ENSMMDT00005021676.1">
    <property type="protein sequence ID" value="ENSMMDP00005021191.1"/>
    <property type="gene ID" value="ENSMMDG00005010378.1"/>
</dbReference>
<evidence type="ECO:0000256" key="1">
    <source>
        <dbReference type="SAM" id="MobiDB-lite"/>
    </source>
</evidence>
<name>A0A667YIX1_9TELE</name>
<dbReference type="AlphaFoldDB" id="A0A667YIX1"/>
<reference evidence="2" key="1">
    <citation type="submission" date="2019-06" db="EMBL/GenBank/DDBJ databases">
        <authorList>
            <consortium name="Wellcome Sanger Institute Data Sharing"/>
        </authorList>
    </citation>
    <scope>NUCLEOTIDE SEQUENCE [LARGE SCALE GENOMIC DNA]</scope>
</reference>
<feature type="region of interest" description="Disordered" evidence="1">
    <location>
        <begin position="132"/>
        <end position="172"/>
    </location>
</feature>
<protein>
    <submittedName>
        <fullName evidence="2">Uncharacterized protein</fullName>
    </submittedName>
</protein>
<dbReference type="CTD" id="57415"/>
<feature type="region of interest" description="Disordered" evidence="1">
    <location>
        <begin position="1"/>
        <end position="89"/>
    </location>
</feature>
<gene>
    <name evidence="2" type="primary">c5h3orf14</name>
</gene>
<keyword evidence="3" id="KW-1185">Reference proteome</keyword>
<sequence>MSAAADEAELHKKHEEILGRRAELLRQMESRAEPPGGRGGRRQEARAEPPGGPRGRRQEARAEPPGGPRGRRQEARAARDRNSALLQDVQKLEERLRDVQRPRPDVQELETRYWASVERAVPRWEQILLGGTLHPAGAAAQTSPRGAKQRSGPSRDPGRPPRPKPRPGALAS</sequence>
<feature type="compositionally biased region" description="Basic and acidic residues" evidence="1">
    <location>
        <begin position="8"/>
        <end position="32"/>
    </location>
</feature>
<dbReference type="InParanoid" id="A0A667YIX1"/>
<reference evidence="2" key="2">
    <citation type="submission" date="2025-08" db="UniProtKB">
        <authorList>
            <consortium name="Ensembl"/>
        </authorList>
    </citation>
    <scope>IDENTIFICATION</scope>
</reference>
<dbReference type="PANTHER" id="PTHR14286">
    <property type="entry name" value="GENE, 49355-RELATED"/>
    <property type="match status" value="1"/>
</dbReference>
<dbReference type="RefSeq" id="XP_029906670.1">
    <property type="nucleotide sequence ID" value="XM_030050810.1"/>
</dbReference>
<dbReference type="Proteomes" id="UP000472263">
    <property type="component" value="Chromosome 5"/>
</dbReference>
<evidence type="ECO:0000313" key="2">
    <source>
        <dbReference type="Ensembl" id="ENSMMDP00005021191.1"/>
    </source>
</evidence>
<dbReference type="PANTHER" id="PTHR14286:SF2">
    <property type="entry name" value="CENTROSOMAL PROTEIN 15 KDA"/>
    <property type="match status" value="1"/>
</dbReference>
<dbReference type="GeneTree" id="ENSGT00980000199467"/>
<dbReference type="FunCoup" id="A0A667YIX1">
    <property type="interactions" value="522"/>
</dbReference>
<dbReference type="OrthoDB" id="9871079at2759"/>
<reference evidence="2" key="3">
    <citation type="submission" date="2025-09" db="UniProtKB">
        <authorList>
            <consortium name="Ensembl"/>
        </authorList>
    </citation>
    <scope>IDENTIFICATION</scope>
</reference>
<dbReference type="Pfam" id="PF15134">
    <property type="entry name" value="CEP15-like"/>
    <property type="match status" value="2"/>
</dbReference>